<feature type="compositionally biased region" description="Basic residues" evidence="1">
    <location>
        <begin position="101"/>
        <end position="110"/>
    </location>
</feature>
<feature type="compositionally biased region" description="Basic and acidic residues" evidence="1">
    <location>
        <begin position="331"/>
        <end position="342"/>
    </location>
</feature>
<proteinExistence type="predicted"/>
<dbReference type="AlphaFoldDB" id="A0A9Q1LC62"/>
<evidence type="ECO:0000313" key="3">
    <source>
        <dbReference type="Proteomes" id="UP001152561"/>
    </source>
</evidence>
<evidence type="ECO:0000256" key="1">
    <source>
        <dbReference type="SAM" id="MobiDB-lite"/>
    </source>
</evidence>
<gene>
    <name evidence="2" type="ORF">K7X08_026628</name>
</gene>
<feature type="region of interest" description="Disordered" evidence="1">
    <location>
        <begin position="291"/>
        <end position="342"/>
    </location>
</feature>
<feature type="region of interest" description="Disordered" evidence="1">
    <location>
        <begin position="91"/>
        <end position="110"/>
    </location>
</feature>
<reference evidence="3" key="1">
    <citation type="journal article" date="2023" name="Proc. Natl. Acad. Sci. U.S.A.">
        <title>Genomic and structural basis for evolution of tropane alkaloid biosynthesis.</title>
        <authorList>
            <person name="Wanga Y.-J."/>
            <person name="Taina T."/>
            <person name="Yua J.-Y."/>
            <person name="Lia J."/>
            <person name="Xua B."/>
            <person name="Chenc J."/>
            <person name="D'Auriad J.C."/>
            <person name="Huanga J.-P."/>
            <person name="Huanga S.-X."/>
        </authorList>
    </citation>
    <scope>NUCLEOTIDE SEQUENCE [LARGE SCALE GENOMIC DNA]</scope>
    <source>
        <strain evidence="3">cv. KIB-2019</strain>
    </source>
</reference>
<comment type="caution">
    <text evidence="2">The sequence shown here is derived from an EMBL/GenBank/DDBJ whole genome shotgun (WGS) entry which is preliminary data.</text>
</comment>
<feature type="compositionally biased region" description="Polar residues" evidence="1">
    <location>
        <begin position="91"/>
        <end position="100"/>
    </location>
</feature>
<feature type="region of interest" description="Disordered" evidence="1">
    <location>
        <begin position="63"/>
        <end position="85"/>
    </location>
</feature>
<sequence>MIGTVKIGHYNSKHIFMDFTVEEDYQNIYFSWVNNAGKNEGNPRFPNRNLNKTQLIIHDKVDNSHLPRTNGHNSQVDKGSMLNQNNHANKSTILDQNRQNAKGKQKNKAVNRQRIQNGIRANLGKKNTMKWVARPSSNKDLMQKVHQANEEPNSDKSNMMNNDTKGVENVLGNVVQQLQIWDFDRIEEHDLALQAKGINLEVQLNIPASMYNFDLQHNEQNIGSPDRMPMEERDSSDYDSSPGEIQLSESEDNQDDDLYKECNSFDEEELIKAFTPKTSWQSQIEDAITQRKQELVQTGNLSPRRSRDNKGNISQMMAKPGPTTRAKVKASKKEGISHNLND</sequence>
<dbReference type="EMBL" id="JAJAGQ010000021">
    <property type="protein sequence ID" value="KAJ8531194.1"/>
    <property type="molecule type" value="Genomic_DNA"/>
</dbReference>
<organism evidence="2 3">
    <name type="scientific">Anisodus acutangulus</name>
    <dbReference type="NCBI Taxonomy" id="402998"/>
    <lineage>
        <taxon>Eukaryota</taxon>
        <taxon>Viridiplantae</taxon>
        <taxon>Streptophyta</taxon>
        <taxon>Embryophyta</taxon>
        <taxon>Tracheophyta</taxon>
        <taxon>Spermatophyta</taxon>
        <taxon>Magnoliopsida</taxon>
        <taxon>eudicotyledons</taxon>
        <taxon>Gunneridae</taxon>
        <taxon>Pentapetalae</taxon>
        <taxon>asterids</taxon>
        <taxon>lamiids</taxon>
        <taxon>Solanales</taxon>
        <taxon>Solanaceae</taxon>
        <taxon>Solanoideae</taxon>
        <taxon>Hyoscyameae</taxon>
        <taxon>Anisodus</taxon>
    </lineage>
</organism>
<dbReference type="OrthoDB" id="10288664at2759"/>
<feature type="compositionally biased region" description="Polar residues" evidence="1">
    <location>
        <begin position="66"/>
        <end position="85"/>
    </location>
</feature>
<evidence type="ECO:0000313" key="2">
    <source>
        <dbReference type="EMBL" id="KAJ8531194.1"/>
    </source>
</evidence>
<dbReference type="Proteomes" id="UP001152561">
    <property type="component" value="Unassembled WGS sequence"/>
</dbReference>
<name>A0A9Q1LC62_9SOLA</name>
<feature type="region of interest" description="Disordered" evidence="1">
    <location>
        <begin position="218"/>
        <end position="257"/>
    </location>
</feature>
<protein>
    <submittedName>
        <fullName evidence="2">Uncharacterized protein</fullName>
    </submittedName>
</protein>
<accession>A0A9Q1LC62</accession>
<keyword evidence="3" id="KW-1185">Reference proteome</keyword>